<evidence type="ECO:0000256" key="2">
    <source>
        <dbReference type="ARBA" id="ARBA00023015"/>
    </source>
</evidence>
<evidence type="ECO:0000313" key="7">
    <source>
        <dbReference type="Proteomes" id="UP000315003"/>
    </source>
</evidence>
<dbReference type="SUPFAM" id="SSF88946">
    <property type="entry name" value="Sigma2 domain of RNA polymerase sigma factors"/>
    <property type="match status" value="1"/>
</dbReference>
<dbReference type="PANTHER" id="PTHR43133:SF51">
    <property type="entry name" value="RNA POLYMERASE SIGMA FACTOR"/>
    <property type="match status" value="1"/>
</dbReference>
<comment type="similarity">
    <text evidence="1">Belongs to the sigma-70 factor family. ECF subfamily.</text>
</comment>
<evidence type="ECO:0000256" key="1">
    <source>
        <dbReference type="ARBA" id="ARBA00010641"/>
    </source>
</evidence>
<dbReference type="GO" id="GO:0016987">
    <property type="term" value="F:sigma factor activity"/>
    <property type="evidence" value="ECO:0007669"/>
    <property type="project" value="UniProtKB-KW"/>
</dbReference>
<evidence type="ECO:0000313" key="6">
    <source>
        <dbReference type="EMBL" id="QDT60091.1"/>
    </source>
</evidence>
<dbReference type="Gene3D" id="1.10.10.10">
    <property type="entry name" value="Winged helix-like DNA-binding domain superfamily/Winged helix DNA-binding domain"/>
    <property type="match status" value="1"/>
</dbReference>
<reference evidence="6 7" key="1">
    <citation type="submission" date="2019-02" db="EMBL/GenBank/DDBJ databases">
        <title>Deep-cultivation of Planctomycetes and their phenomic and genomic characterization uncovers novel biology.</title>
        <authorList>
            <person name="Wiegand S."/>
            <person name="Jogler M."/>
            <person name="Boedeker C."/>
            <person name="Pinto D."/>
            <person name="Vollmers J."/>
            <person name="Rivas-Marin E."/>
            <person name="Kohn T."/>
            <person name="Peeters S.H."/>
            <person name="Heuer A."/>
            <person name="Rast P."/>
            <person name="Oberbeckmann S."/>
            <person name="Bunk B."/>
            <person name="Jeske O."/>
            <person name="Meyerdierks A."/>
            <person name="Storesund J.E."/>
            <person name="Kallscheuer N."/>
            <person name="Luecker S."/>
            <person name="Lage O.M."/>
            <person name="Pohl T."/>
            <person name="Merkel B.J."/>
            <person name="Hornburger P."/>
            <person name="Mueller R.-W."/>
            <person name="Bruemmer F."/>
            <person name="Labrenz M."/>
            <person name="Spormann A.M."/>
            <person name="Op den Camp H."/>
            <person name="Overmann J."/>
            <person name="Amann R."/>
            <person name="Jetten M.S.M."/>
            <person name="Mascher T."/>
            <person name="Medema M.H."/>
            <person name="Devos D.P."/>
            <person name="Kaster A.-K."/>
            <person name="Ovreas L."/>
            <person name="Rohde M."/>
            <person name="Galperin M.Y."/>
            <person name="Jogler C."/>
        </authorList>
    </citation>
    <scope>NUCLEOTIDE SEQUENCE [LARGE SCALE GENOMIC DNA]</scope>
    <source>
        <strain evidence="6 7">SV_7m_r</strain>
    </source>
</reference>
<dbReference type="GO" id="GO:0006352">
    <property type="term" value="P:DNA-templated transcription initiation"/>
    <property type="evidence" value="ECO:0007669"/>
    <property type="project" value="InterPro"/>
</dbReference>
<dbReference type="PANTHER" id="PTHR43133">
    <property type="entry name" value="RNA POLYMERASE ECF-TYPE SIGMA FACTO"/>
    <property type="match status" value="1"/>
</dbReference>
<name>A0A517SVE8_9BACT</name>
<keyword evidence="2" id="KW-0805">Transcription regulation</keyword>
<organism evidence="6 7">
    <name type="scientific">Stieleria bergensis</name>
    <dbReference type="NCBI Taxonomy" id="2528025"/>
    <lineage>
        <taxon>Bacteria</taxon>
        <taxon>Pseudomonadati</taxon>
        <taxon>Planctomycetota</taxon>
        <taxon>Planctomycetia</taxon>
        <taxon>Pirellulales</taxon>
        <taxon>Pirellulaceae</taxon>
        <taxon>Stieleria</taxon>
    </lineage>
</organism>
<evidence type="ECO:0000256" key="3">
    <source>
        <dbReference type="ARBA" id="ARBA00023082"/>
    </source>
</evidence>
<dbReference type="InterPro" id="IPR013325">
    <property type="entry name" value="RNA_pol_sigma_r2"/>
</dbReference>
<dbReference type="NCBIfam" id="TIGR02937">
    <property type="entry name" value="sigma70-ECF"/>
    <property type="match status" value="1"/>
</dbReference>
<dbReference type="InterPro" id="IPR013324">
    <property type="entry name" value="RNA_pol_sigma_r3/r4-like"/>
</dbReference>
<dbReference type="EMBL" id="CP036272">
    <property type="protein sequence ID" value="QDT60091.1"/>
    <property type="molecule type" value="Genomic_DNA"/>
</dbReference>
<accession>A0A517SVE8</accession>
<feature type="domain" description="RNA polymerase sigma factor 70 region 4 type 2" evidence="5">
    <location>
        <begin position="128"/>
        <end position="179"/>
    </location>
</feature>
<keyword evidence="4" id="KW-0804">Transcription</keyword>
<keyword evidence="3" id="KW-0731">Sigma factor</keyword>
<dbReference type="RefSeq" id="WP_419188434.1">
    <property type="nucleotide sequence ID" value="NZ_CP036272.1"/>
</dbReference>
<dbReference type="InterPro" id="IPR039425">
    <property type="entry name" value="RNA_pol_sigma-70-like"/>
</dbReference>
<keyword evidence="7" id="KW-1185">Reference proteome</keyword>
<dbReference type="GO" id="GO:0003677">
    <property type="term" value="F:DNA binding"/>
    <property type="evidence" value="ECO:0007669"/>
    <property type="project" value="InterPro"/>
</dbReference>
<dbReference type="Proteomes" id="UP000315003">
    <property type="component" value="Chromosome"/>
</dbReference>
<dbReference type="InterPro" id="IPR013249">
    <property type="entry name" value="RNA_pol_sigma70_r4_t2"/>
</dbReference>
<proteinExistence type="inferred from homology"/>
<sequence>MDSATSRLEARITRLRPVLLTLAEALISPALRVELDASDLVQQTLMEAHQQSEALASFDDGSFFGWLRKALRHNVLDAVKHLSTQKNNAARRVRAADIDDSFVRLEELLVADDTSPSEILQRNEQTARLLAAIQELPRNQREAVILKHLRGCSLRQLAEELGLSETATAGLLHRGRKQLVERLEHCGDA</sequence>
<dbReference type="InterPro" id="IPR014284">
    <property type="entry name" value="RNA_pol_sigma-70_dom"/>
</dbReference>
<dbReference type="InterPro" id="IPR036388">
    <property type="entry name" value="WH-like_DNA-bd_sf"/>
</dbReference>
<evidence type="ECO:0000259" key="5">
    <source>
        <dbReference type="Pfam" id="PF08281"/>
    </source>
</evidence>
<dbReference type="Pfam" id="PF08281">
    <property type="entry name" value="Sigma70_r4_2"/>
    <property type="match status" value="1"/>
</dbReference>
<evidence type="ECO:0000256" key="4">
    <source>
        <dbReference type="ARBA" id="ARBA00023163"/>
    </source>
</evidence>
<dbReference type="SUPFAM" id="SSF88659">
    <property type="entry name" value="Sigma3 and sigma4 domains of RNA polymerase sigma factors"/>
    <property type="match status" value="1"/>
</dbReference>
<dbReference type="AlphaFoldDB" id="A0A517SVE8"/>
<gene>
    <name evidence="6" type="primary">sigE_3</name>
    <name evidence="6" type="ORF">SV7mr_26080</name>
</gene>
<dbReference type="Gene3D" id="1.10.1740.10">
    <property type="match status" value="1"/>
</dbReference>
<protein>
    <submittedName>
        <fullName evidence="6">ECF RNA polymerase sigma factor SigE</fullName>
    </submittedName>
</protein>